<feature type="transmembrane region" description="Helical" evidence="5">
    <location>
        <begin position="12"/>
        <end position="41"/>
    </location>
</feature>
<evidence type="ECO:0000256" key="4">
    <source>
        <dbReference type="ARBA" id="ARBA00023136"/>
    </source>
</evidence>
<evidence type="ECO:0000256" key="5">
    <source>
        <dbReference type="SAM" id="Phobius"/>
    </source>
</evidence>
<dbReference type="GO" id="GO:0022857">
    <property type="term" value="F:transmembrane transporter activity"/>
    <property type="evidence" value="ECO:0007669"/>
    <property type="project" value="InterPro"/>
</dbReference>
<dbReference type="GO" id="GO:0016020">
    <property type="term" value="C:membrane"/>
    <property type="evidence" value="ECO:0007669"/>
    <property type="project" value="UniProtKB-SubCell"/>
</dbReference>
<gene>
    <name evidence="7" type="ORF">SNOG_15812</name>
</gene>
<dbReference type="SUPFAM" id="SSF103473">
    <property type="entry name" value="MFS general substrate transporter"/>
    <property type="match status" value="1"/>
</dbReference>
<dbReference type="KEGG" id="pno:SNOG_15812"/>
<comment type="subcellular location">
    <subcellularLocation>
        <location evidence="1">Membrane</location>
        <topology evidence="1">Multi-pass membrane protein</topology>
    </subcellularLocation>
</comment>
<dbReference type="Pfam" id="PF07690">
    <property type="entry name" value="MFS_1"/>
    <property type="match status" value="1"/>
</dbReference>
<evidence type="ECO:0000313" key="7">
    <source>
        <dbReference type="EMBL" id="EAT76907.1"/>
    </source>
</evidence>
<dbReference type="PANTHER" id="PTHR23501">
    <property type="entry name" value="MAJOR FACILITATOR SUPERFAMILY"/>
    <property type="match status" value="1"/>
</dbReference>
<accession>Q0TXQ2</accession>
<evidence type="ECO:0000313" key="8">
    <source>
        <dbReference type="Proteomes" id="UP000001055"/>
    </source>
</evidence>
<evidence type="ECO:0000259" key="6">
    <source>
        <dbReference type="PROSITE" id="PS50850"/>
    </source>
</evidence>
<keyword evidence="4 5" id="KW-0472">Membrane</keyword>
<proteinExistence type="predicted"/>
<evidence type="ECO:0000256" key="3">
    <source>
        <dbReference type="ARBA" id="ARBA00022989"/>
    </source>
</evidence>
<dbReference type="InterPro" id="IPR036259">
    <property type="entry name" value="MFS_trans_sf"/>
</dbReference>
<organism evidence="7 8">
    <name type="scientific">Phaeosphaeria nodorum (strain SN15 / ATCC MYA-4574 / FGSC 10173)</name>
    <name type="common">Glume blotch fungus</name>
    <name type="synonym">Parastagonospora nodorum</name>
    <dbReference type="NCBI Taxonomy" id="321614"/>
    <lineage>
        <taxon>Eukaryota</taxon>
        <taxon>Fungi</taxon>
        <taxon>Dikarya</taxon>
        <taxon>Ascomycota</taxon>
        <taxon>Pezizomycotina</taxon>
        <taxon>Dothideomycetes</taxon>
        <taxon>Pleosporomycetidae</taxon>
        <taxon>Pleosporales</taxon>
        <taxon>Pleosporineae</taxon>
        <taxon>Phaeosphaeriaceae</taxon>
        <taxon>Parastagonospora</taxon>
    </lineage>
</organism>
<dbReference type="RefSeq" id="XP_001805950.1">
    <property type="nucleotide sequence ID" value="XM_001805898.1"/>
</dbReference>
<keyword evidence="2 5" id="KW-0812">Transmembrane</keyword>
<dbReference type="OMA" id="DEECMTR"/>
<dbReference type="InterPro" id="IPR011701">
    <property type="entry name" value="MFS"/>
</dbReference>
<dbReference type="Proteomes" id="UP000001055">
    <property type="component" value="Unassembled WGS sequence"/>
</dbReference>
<feature type="transmembrane region" description="Helical" evidence="5">
    <location>
        <begin position="80"/>
        <end position="104"/>
    </location>
</feature>
<dbReference type="InParanoid" id="Q0TXQ2"/>
<evidence type="ECO:0000256" key="2">
    <source>
        <dbReference type="ARBA" id="ARBA00022692"/>
    </source>
</evidence>
<feature type="transmembrane region" description="Helical" evidence="5">
    <location>
        <begin position="53"/>
        <end position="73"/>
    </location>
</feature>
<evidence type="ECO:0000256" key="1">
    <source>
        <dbReference type="ARBA" id="ARBA00004141"/>
    </source>
</evidence>
<dbReference type="Gene3D" id="1.20.1250.20">
    <property type="entry name" value="MFS general substrate transporter like domains"/>
    <property type="match status" value="1"/>
</dbReference>
<dbReference type="AlphaFoldDB" id="Q0TXQ2"/>
<dbReference type="PROSITE" id="PS50850">
    <property type="entry name" value="MFS"/>
    <property type="match status" value="1"/>
</dbReference>
<name>Q0TXQ2_PHANO</name>
<dbReference type="EMBL" id="CH445364">
    <property type="protein sequence ID" value="EAT76907.1"/>
    <property type="molecule type" value="Genomic_DNA"/>
</dbReference>
<reference evidence="8" key="1">
    <citation type="journal article" date="2007" name="Plant Cell">
        <title>Dothideomycete-plant interactions illuminated by genome sequencing and EST analysis of the wheat pathogen Stagonospora nodorum.</title>
        <authorList>
            <person name="Hane J.K."/>
            <person name="Lowe R.G."/>
            <person name="Solomon P.S."/>
            <person name="Tan K.C."/>
            <person name="Schoch C.L."/>
            <person name="Spatafora J.W."/>
            <person name="Crous P.W."/>
            <person name="Kodira C."/>
            <person name="Birren B.W."/>
            <person name="Galagan J.E."/>
            <person name="Torriani S.F."/>
            <person name="McDonald B.A."/>
            <person name="Oliver R.P."/>
        </authorList>
    </citation>
    <scope>NUCLEOTIDE SEQUENCE [LARGE SCALE GENOMIC DNA]</scope>
    <source>
        <strain evidence="8">SN15 / ATCC MYA-4574 / FGSC 10173</strain>
    </source>
</reference>
<dbReference type="GeneID" id="5982880"/>
<sequence>MDSDLSFLQSWRLFVVTLSLCLGAVLYGLDMNIIGVAAPVITTEFHSLEDVSWYSASYLLTITAFQPCFGNVYKYFSVKAVFVGSIVIFESLLQGALGIVSYIVRLEKVPMYQGFVAGAAAVSATAGPVIGGGLTDSTGWSE</sequence>
<dbReference type="PANTHER" id="PTHR23501:SF199">
    <property type="entry name" value="MFS EFFLUX TRANSPORTER INPD-RELATED"/>
    <property type="match status" value="1"/>
</dbReference>
<keyword evidence="3 5" id="KW-1133">Transmembrane helix</keyword>
<protein>
    <recommendedName>
        <fullName evidence="6">Major facilitator superfamily (MFS) profile domain-containing protein</fullName>
    </recommendedName>
</protein>
<dbReference type="InterPro" id="IPR020846">
    <property type="entry name" value="MFS_dom"/>
</dbReference>
<feature type="domain" description="Major facilitator superfamily (MFS) profile" evidence="6">
    <location>
        <begin position="16"/>
        <end position="142"/>
    </location>
</feature>